<dbReference type="CDD" id="cd02233">
    <property type="entry name" value="cupin_HNL-like"/>
    <property type="match status" value="1"/>
</dbReference>
<dbReference type="InterPro" id="IPR013096">
    <property type="entry name" value="Cupin_2"/>
</dbReference>
<accession>A0ABU8NHA4</accession>
<dbReference type="InterPro" id="IPR011051">
    <property type="entry name" value="RmlC_Cupin_sf"/>
</dbReference>
<dbReference type="Gene3D" id="2.60.120.10">
    <property type="entry name" value="Jelly Rolls"/>
    <property type="match status" value="1"/>
</dbReference>
<evidence type="ECO:0000313" key="3">
    <source>
        <dbReference type="Proteomes" id="UP001378956"/>
    </source>
</evidence>
<sequence length="139" mass="15391">METTQNRTAIFPKGDKAPADYFSGTAWVNILVPKDETGHYSVGDVVFEPGCRNNWHTHPAGQILLITDGEGYYQEKGKPARSLSKGDVVVIPSDVMHWHGATADKSLTHIAISNITENGPVTWLEPVTDEEYNNVNQQR</sequence>
<comment type="caution">
    <text evidence="2">The sequence shown here is derived from an EMBL/GenBank/DDBJ whole genome shotgun (WGS) entry which is preliminary data.</text>
</comment>
<reference evidence="2 3" key="1">
    <citation type="submission" date="2024-03" db="EMBL/GenBank/DDBJ databases">
        <title>Sequence of Lycoming College Course Isolates.</title>
        <authorList>
            <person name="Plotts O."/>
            <person name="Newman J."/>
        </authorList>
    </citation>
    <scope>NUCLEOTIDE SEQUENCE [LARGE SCALE GENOMIC DNA]</scope>
    <source>
        <strain evidence="2 3">CJB-3</strain>
    </source>
</reference>
<dbReference type="PANTHER" id="PTHR43698">
    <property type="entry name" value="RIBD C-TERMINAL DOMAIN CONTAINING PROTEIN"/>
    <property type="match status" value="1"/>
</dbReference>
<dbReference type="Proteomes" id="UP001378956">
    <property type="component" value="Unassembled WGS sequence"/>
</dbReference>
<name>A0ABU8NHA4_9SPHI</name>
<protein>
    <submittedName>
        <fullName evidence="2">Cupin domain-containing protein</fullName>
    </submittedName>
</protein>
<dbReference type="PANTHER" id="PTHR43698:SF1">
    <property type="entry name" value="BLL4564 PROTEIN"/>
    <property type="match status" value="1"/>
</dbReference>
<evidence type="ECO:0000313" key="2">
    <source>
        <dbReference type="EMBL" id="MEJ2900902.1"/>
    </source>
</evidence>
<dbReference type="RefSeq" id="WP_288884209.1">
    <property type="nucleotide sequence ID" value="NZ_CBFGNQ010000019.1"/>
</dbReference>
<dbReference type="Pfam" id="PF07883">
    <property type="entry name" value="Cupin_2"/>
    <property type="match status" value="1"/>
</dbReference>
<evidence type="ECO:0000259" key="1">
    <source>
        <dbReference type="Pfam" id="PF07883"/>
    </source>
</evidence>
<feature type="domain" description="Cupin type-2" evidence="1">
    <location>
        <begin position="45"/>
        <end position="109"/>
    </location>
</feature>
<dbReference type="EMBL" id="JBBEUB010000001">
    <property type="protein sequence ID" value="MEJ2900902.1"/>
    <property type="molecule type" value="Genomic_DNA"/>
</dbReference>
<dbReference type="InterPro" id="IPR047263">
    <property type="entry name" value="HNL-like_cupin"/>
</dbReference>
<organism evidence="2 3">
    <name type="scientific">Pedobacter panaciterrae</name>
    <dbReference type="NCBI Taxonomy" id="363849"/>
    <lineage>
        <taxon>Bacteria</taxon>
        <taxon>Pseudomonadati</taxon>
        <taxon>Bacteroidota</taxon>
        <taxon>Sphingobacteriia</taxon>
        <taxon>Sphingobacteriales</taxon>
        <taxon>Sphingobacteriaceae</taxon>
        <taxon>Pedobacter</taxon>
    </lineage>
</organism>
<gene>
    <name evidence="2" type="ORF">WAE58_00610</name>
</gene>
<keyword evidence="3" id="KW-1185">Reference proteome</keyword>
<dbReference type="SUPFAM" id="SSF51182">
    <property type="entry name" value="RmlC-like cupins"/>
    <property type="match status" value="1"/>
</dbReference>
<dbReference type="InterPro" id="IPR014710">
    <property type="entry name" value="RmlC-like_jellyroll"/>
</dbReference>
<proteinExistence type="predicted"/>